<dbReference type="Gene3D" id="3.10.129.10">
    <property type="entry name" value="Hotdog Thioesterase"/>
    <property type="match status" value="1"/>
</dbReference>
<evidence type="ECO:0000313" key="5">
    <source>
        <dbReference type="Proteomes" id="UP000288279"/>
    </source>
</evidence>
<dbReference type="Gene3D" id="3.40.630.30">
    <property type="match status" value="1"/>
</dbReference>
<evidence type="ECO:0000259" key="3">
    <source>
        <dbReference type="PROSITE" id="PS51186"/>
    </source>
</evidence>
<dbReference type="CDD" id="cd04301">
    <property type="entry name" value="NAT_SF"/>
    <property type="match status" value="1"/>
</dbReference>
<dbReference type="EMBL" id="PIQG01000003">
    <property type="protein sequence ID" value="RUO76687.1"/>
    <property type="molecule type" value="Genomic_DNA"/>
</dbReference>
<evidence type="ECO:0000256" key="2">
    <source>
        <dbReference type="ARBA" id="ARBA00023315"/>
    </source>
</evidence>
<reference evidence="4 5" key="1">
    <citation type="journal article" date="2011" name="Front. Microbiol.">
        <title>Genomic signatures of strain selection and enhancement in Bacillus atrophaeus var. globigii, a historical biowarfare simulant.</title>
        <authorList>
            <person name="Gibbons H.S."/>
            <person name="Broomall S.M."/>
            <person name="McNew L.A."/>
            <person name="Daligault H."/>
            <person name="Chapman C."/>
            <person name="Bruce D."/>
            <person name="Karavis M."/>
            <person name="Krepps M."/>
            <person name="McGregor P.A."/>
            <person name="Hong C."/>
            <person name="Park K.H."/>
            <person name="Akmal A."/>
            <person name="Feldman A."/>
            <person name="Lin J.S."/>
            <person name="Chang W.E."/>
            <person name="Higgs B.W."/>
            <person name="Demirev P."/>
            <person name="Lindquist J."/>
            <person name="Liem A."/>
            <person name="Fochler E."/>
            <person name="Read T.D."/>
            <person name="Tapia R."/>
            <person name="Johnson S."/>
            <person name="Bishop-Lilly K.A."/>
            <person name="Detter C."/>
            <person name="Han C."/>
            <person name="Sozhamannan S."/>
            <person name="Rosenzweig C.N."/>
            <person name="Skowronski E.W."/>
        </authorList>
    </citation>
    <scope>NUCLEOTIDE SEQUENCE [LARGE SCALE GENOMIC DNA]</scope>
    <source>
        <strain evidence="4 5">PIT1</strain>
    </source>
</reference>
<dbReference type="Pfam" id="PF00583">
    <property type="entry name" value="Acetyltransf_1"/>
    <property type="match status" value="1"/>
</dbReference>
<dbReference type="InterPro" id="IPR012660">
    <property type="entry name" value="YiiD_C"/>
</dbReference>
<keyword evidence="2" id="KW-0012">Acyltransferase</keyword>
<dbReference type="InterPro" id="IPR016181">
    <property type="entry name" value="Acyl_CoA_acyltransferase"/>
</dbReference>
<sequence length="300" mass="34428">MYKVIEPRTNAEWERYYQLRWEVLRKPFQRPRGSEQDAYDQVGQHRMVVDSKGQALAVGRLHFNSPTEGQIRFMASAPERRGEGLGVAIVEALEKLAREQGAKHIIINSRDNTLGFYLRCGYELTEEADTVRRPQAEHQLRKPLTEANKITYRPNWCQELQQTWHREIPITEAMGIRIDQYTGREITLSAPLSRNINVHQSMFAGSIYSLATLTCWGLLHLQLKERDLSGGIVLADGQIEYRKPLKNEPYAISHMNKLEGEFAPLREGQNAHLTLTAEVFDEDKVVAEFIGKFVVLAPRD</sequence>
<keyword evidence="5" id="KW-1185">Reference proteome</keyword>
<dbReference type="PANTHER" id="PTHR43877">
    <property type="entry name" value="AMINOALKYLPHOSPHONATE N-ACETYLTRANSFERASE-RELATED-RELATED"/>
    <property type="match status" value="1"/>
</dbReference>
<feature type="domain" description="N-acetyltransferase" evidence="3">
    <location>
        <begin position="3"/>
        <end position="145"/>
    </location>
</feature>
<dbReference type="RefSeq" id="WP_126827563.1">
    <property type="nucleotide sequence ID" value="NZ_PIQG01000003.1"/>
</dbReference>
<dbReference type="AlphaFoldDB" id="A0A432ZFE5"/>
<dbReference type="NCBIfam" id="TIGR02447">
    <property type="entry name" value="yiiD_Cterm"/>
    <property type="match status" value="1"/>
</dbReference>
<dbReference type="Proteomes" id="UP000288279">
    <property type="component" value="Unassembled WGS sequence"/>
</dbReference>
<dbReference type="InterPro" id="IPR029069">
    <property type="entry name" value="HotDog_dom_sf"/>
</dbReference>
<dbReference type="Pfam" id="PF09500">
    <property type="entry name" value="YiiD_C"/>
    <property type="match status" value="1"/>
</dbReference>
<dbReference type="InterPro" id="IPR000182">
    <property type="entry name" value="GNAT_dom"/>
</dbReference>
<dbReference type="OrthoDB" id="4305330at2"/>
<evidence type="ECO:0000313" key="4">
    <source>
        <dbReference type="EMBL" id="RUO76687.1"/>
    </source>
</evidence>
<dbReference type="PROSITE" id="PS51186">
    <property type="entry name" value="GNAT"/>
    <property type="match status" value="1"/>
</dbReference>
<name>A0A432ZFE5_9GAMM</name>
<evidence type="ECO:0000256" key="1">
    <source>
        <dbReference type="ARBA" id="ARBA00022679"/>
    </source>
</evidence>
<protein>
    <submittedName>
        <fullName evidence="4">GNAT family N-acetyltransferase</fullName>
    </submittedName>
</protein>
<keyword evidence="1 4" id="KW-0808">Transferase</keyword>
<proteinExistence type="predicted"/>
<accession>A0A432ZFE5</accession>
<organism evidence="4 5">
    <name type="scientific">Pseudidiomarina taiwanensis</name>
    <dbReference type="NCBI Taxonomy" id="337250"/>
    <lineage>
        <taxon>Bacteria</taxon>
        <taxon>Pseudomonadati</taxon>
        <taxon>Pseudomonadota</taxon>
        <taxon>Gammaproteobacteria</taxon>
        <taxon>Alteromonadales</taxon>
        <taxon>Idiomarinaceae</taxon>
        <taxon>Pseudidiomarina</taxon>
    </lineage>
</organism>
<gene>
    <name evidence="4" type="ORF">CWI83_07100</name>
</gene>
<dbReference type="GO" id="GO:0016747">
    <property type="term" value="F:acyltransferase activity, transferring groups other than amino-acyl groups"/>
    <property type="evidence" value="ECO:0007669"/>
    <property type="project" value="InterPro"/>
</dbReference>
<comment type="caution">
    <text evidence="4">The sequence shown here is derived from an EMBL/GenBank/DDBJ whole genome shotgun (WGS) entry which is preliminary data.</text>
</comment>
<dbReference type="InterPro" id="IPR050832">
    <property type="entry name" value="Bact_Acetyltransf"/>
</dbReference>
<dbReference type="SUPFAM" id="SSF54637">
    <property type="entry name" value="Thioesterase/thiol ester dehydrase-isomerase"/>
    <property type="match status" value="1"/>
</dbReference>
<dbReference type="SUPFAM" id="SSF55729">
    <property type="entry name" value="Acyl-CoA N-acyltransferases (Nat)"/>
    <property type="match status" value="1"/>
</dbReference>